<gene>
    <name evidence="2" type="ORF">TNCT_696301</name>
</gene>
<feature type="region of interest" description="Disordered" evidence="1">
    <location>
        <begin position="50"/>
        <end position="73"/>
    </location>
</feature>
<proteinExistence type="predicted"/>
<sequence>MFGGFCKQIRKYHEEIYPATYFGPDGNTGDPWHLLVSKEQSVPMFYGEEQSRKIQTKTKTQAQTRTLFQLRPE</sequence>
<protein>
    <submittedName>
        <fullName evidence="2">Uncharacterized protein</fullName>
    </submittedName>
</protein>
<keyword evidence="3" id="KW-1185">Reference proteome</keyword>
<comment type="caution">
    <text evidence="2">The sequence shown here is derived from an EMBL/GenBank/DDBJ whole genome shotgun (WGS) entry which is preliminary data.</text>
</comment>
<name>A0A8X6FWH2_TRICU</name>
<accession>A0A8X6FWH2</accession>
<dbReference type="EMBL" id="BMAO01023624">
    <property type="protein sequence ID" value="GFQ89982.1"/>
    <property type="molecule type" value="Genomic_DNA"/>
</dbReference>
<evidence type="ECO:0000313" key="2">
    <source>
        <dbReference type="EMBL" id="GFQ89982.1"/>
    </source>
</evidence>
<reference evidence="2" key="1">
    <citation type="submission" date="2020-07" db="EMBL/GenBank/DDBJ databases">
        <title>Multicomponent nature underlies the extraordinary mechanical properties of spider dragline silk.</title>
        <authorList>
            <person name="Kono N."/>
            <person name="Nakamura H."/>
            <person name="Mori M."/>
            <person name="Yoshida Y."/>
            <person name="Ohtoshi R."/>
            <person name="Malay A.D."/>
            <person name="Moran D.A.P."/>
            <person name="Tomita M."/>
            <person name="Numata K."/>
            <person name="Arakawa K."/>
        </authorList>
    </citation>
    <scope>NUCLEOTIDE SEQUENCE</scope>
</reference>
<evidence type="ECO:0000256" key="1">
    <source>
        <dbReference type="SAM" id="MobiDB-lite"/>
    </source>
</evidence>
<evidence type="ECO:0000313" key="3">
    <source>
        <dbReference type="Proteomes" id="UP000887116"/>
    </source>
</evidence>
<feature type="compositionally biased region" description="Low complexity" evidence="1">
    <location>
        <begin position="57"/>
        <end position="66"/>
    </location>
</feature>
<organism evidence="2 3">
    <name type="scientific">Trichonephila clavata</name>
    <name type="common">Joro spider</name>
    <name type="synonym">Nephila clavata</name>
    <dbReference type="NCBI Taxonomy" id="2740835"/>
    <lineage>
        <taxon>Eukaryota</taxon>
        <taxon>Metazoa</taxon>
        <taxon>Ecdysozoa</taxon>
        <taxon>Arthropoda</taxon>
        <taxon>Chelicerata</taxon>
        <taxon>Arachnida</taxon>
        <taxon>Araneae</taxon>
        <taxon>Araneomorphae</taxon>
        <taxon>Entelegynae</taxon>
        <taxon>Araneoidea</taxon>
        <taxon>Nephilidae</taxon>
        <taxon>Trichonephila</taxon>
    </lineage>
</organism>
<dbReference type="AlphaFoldDB" id="A0A8X6FWH2"/>
<dbReference type="Proteomes" id="UP000887116">
    <property type="component" value="Unassembled WGS sequence"/>
</dbReference>